<protein>
    <submittedName>
        <fullName evidence="1">Uncharacterized protein</fullName>
    </submittedName>
</protein>
<dbReference type="GO" id="GO:0003677">
    <property type="term" value="F:DNA binding"/>
    <property type="evidence" value="ECO:0007669"/>
    <property type="project" value="InterPro"/>
</dbReference>
<evidence type="ECO:0000313" key="1">
    <source>
        <dbReference type="EMBL" id="EEX21617.1"/>
    </source>
</evidence>
<dbReference type="HOGENOM" id="CLU_3180765_0_0_9"/>
<sequence length="46" mass="5194">MEMNMAKFSEKLGELMELAKKKKNVLEYQEISDFFKDFSSGAGADG</sequence>
<dbReference type="EMBL" id="ABYU02000017">
    <property type="protein sequence ID" value="EEX21617.1"/>
    <property type="molecule type" value="Genomic_DNA"/>
</dbReference>
<accession>C9L8C5</accession>
<dbReference type="Proteomes" id="UP000003755">
    <property type="component" value="Unassembled WGS sequence"/>
</dbReference>
<reference evidence="1" key="1">
    <citation type="submission" date="2009-09" db="EMBL/GenBank/DDBJ databases">
        <authorList>
            <person name="Weinstock G."/>
            <person name="Sodergren E."/>
            <person name="Clifton S."/>
            <person name="Fulton L."/>
            <person name="Fulton B."/>
            <person name="Courtney L."/>
            <person name="Fronick C."/>
            <person name="Harrison M."/>
            <person name="Strong C."/>
            <person name="Farmer C."/>
            <person name="Delahaunty K."/>
            <person name="Markovic C."/>
            <person name="Hall O."/>
            <person name="Minx P."/>
            <person name="Tomlinson C."/>
            <person name="Mitreva M."/>
            <person name="Nelson J."/>
            <person name="Hou S."/>
            <person name="Wollam A."/>
            <person name="Pepin K.H."/>
            <person name="Johnson M."/>
            <person name="Bhonagiri V."/>
            <person name="Nash W.E."/>
            <person name="Warren W."/>
            <person name="Chinwalla A."/>
            <person name="Mardis E.R."/>
            <person name="Wilson R.K."/>
        </authorList>
    </citation>
    <scope>NUCLEOTIDE SEQUENCE [LARGE SCALE GENOMIC DNA]</scope>
    <source>
        <strain evidence="1">DSM 20583</strain>
    </source>
</reference>
<proteinExistence type="predicted"/>
<keyword evidence="2" id="KW-1185">Reference proteome</keyword>
<organism evidence="1 2">
    <name type="scientific">Blautia hansenii DSM 20583</name>
    <dbReference type="NCBI Taxonomy" id="537007"/>
    <lineage>
        <taxon>Bacteria</taxon>
        <taxon>Bacillati</taxon>
        <taxon>Bacillota</taxon>
        <taxon>Clostridia</taxon>
        <taxon>Lachnospirales</taxon>
        <taxon>Lachnospiraceae</taxon>
        <taxon>Blautia</taxon>
    </lineage>
</organism>
<evidence type="ECO:0000313" key="2">
    <source>
        <dbReference type="Proteomes" id="UP000003755"/>
    </source>
</evidence>
<comment type="caution">
    <text evidence="1">The sequence shown here is derived from an EMBL/GenBank/DDBJ whole genome shotgun (WGS) entry which is preliminary data.</text>
</comment>
<name>C9L8C5_BLAHA</name>
<dbReference type="STRING" id="537007.BLAHAN_05646"/>
<dbReference type="AlphaFoldDB" id="C9L8C5"/>
<gene>
    <name evidence="1" type="ORF">BLAHAN_05646</name>
</gene>
<dbReference type="GO" id="GO:0006355">
    <property type="term" value="P:regulation of DNA-templated transcription"/>
    <property type="evidence" value="ECO:0007669"/>
    <property type="project" value="InterPro"/>
</dbReference>